<evidence type="ECO:0000313" key="2">
    <source>
        <dbReference type="Proteomes" id="UP000273807"/>
    </source>
</evidence>
<dbReference type="Gene3D" id="3.40.50.300">
    <property type="entry name" value="P-loop containing nucleotide triphosphate hydrolases"/>
    <property type="match status" value="1"/>
</dbReference>
<reference evidence="1 2" key="1">
    <citation type="submission" date="2018-10" db="EMBL/GenBank/DDBJ databases">
        <title>Genome sequencing of Arthrobacter oryzae TNB02.</title>
        <authorList>
            <person name="Cho Y.-J."/>
            <person name="Cho A."/>
            <person name="Kim O.-S."/>
        </authorList>
    </citation>
    <scope>NUCLEOTIDE SEQUENCE [LARGE SCALE GENOMIC DNA]</scope>
    <source>
        <strain evidence="1 2">TNB02</strain>
    </source>
</reference>
<gene>
    <name evidence="1" type="ORF">D7003_13600</name>
</gene>
<dbReference type="AlphaFoldDB" id="A0A3N0BU70"/>
<dbReference type="InterPro" id="IPR027417">
    <property type="entry name" value="P-loop_NTPase"/>
</dbReference>
<comment type="caution">
    <text evidence="1">The sequence shown here is derived from an EMBL/GenBank/DDBJ whole genome shotgun (WGS) entry which is preliminary data.</text>
</comment>
<accession>A0A3N0BU70</accession>
<name>A0A3N0BU70_9MICC</name>
<evidence type="ECO:0000313" key="1">
    <source>
        <dbReference type="EMBL" id="RNL52740.1"/>
    </source>
</evidence>
<evidence type="ECO:0008006" key="3">
    <source>
        <dbReference type="Google" id="ProtNLM"/>
    </source>
</evidence>
<sequence length="443" mass="48307">MLPQGIMVANVLEAVDADGEFLYPEVVIQIPRRATKTTTITNVLLGRCFEIPGYKVVQTGQDGARARQAFNNMASALEYAYPDETTRPFRYYRANGTERLVWDNGSVWWVVPPQARAFRGASANVIWADEAGEYDAAITAQLIEGALPLLDTVKNSQVIISGTSPATREGLLWDYLVTGRKGTEGIGIVDFSMRPDDDPTDEAVWYRVHPGLAAGLTSIATIRKRFATMKLISFQREYLCADPTSANIAAIDPEDWAATTVDEMPPVPDGNFTVAFDIHPDGQSAALALAYYTADGLPHIQLLDYRAGFSWLPAAIAKLLKEHRGLEVVFDSIGHNLAVYQTVQRMRGIPATGLRSITMKDSAAGVSLLTSSIADHALVHTADRDLDAAVTGASFRYVNDSRLFGRRGSLEDVSPLVASANALYIAAGKRHKEPVKRRGPILL</sequence>
<protein>
    <recommendedName>
        <fullName evidence="3">Terminase</fullName>
    </recommendedName>
</protein>
<dbReference type="EMBL" id="RBED01000112">
    <property type="protein sequence ID" value="RNL52740.1"/>
    <property type="molecule type" value="Genomic_DNA"/>
</dbReference>
<dbReference type="Proteomes" id="UP000273807">
    <property type="component" value="Unassembled WGS sequence"/>
</dbReference>
<keyword evidence="2" id="KW-1185">Reference proteome</keyword>
<organism evidence="1 2">
    <name type="scientific">Arthrobacter oryzae</name>
    <dbReference type="NCBI Taxonomy" id="409290"/>
    <lineage>
        <taxon>Bacteria</taxon>
        <taxon>Bacillati</taxon>
        <taxon>Actinomycetota</taxon>
        <taxon>Actinomycetes</taxon>
        <taxon>Micrococcales</taxon>
        <taxon>Micrococcaceae</taxon>
        <taxon>Arthrobacter</taxon>
    </lineage>
</organism>
<proteinExistence type="predicted"/>